<dbReference type="SMART" id="SM00271">
    <property type="entry name" value="DnaJ"/>
    <property type="match status" value="1"/>
</dbReference>
<evidence type="ECO:0000313" key="3">
    <source>
        <dbReference type="EMBL" id="KAG7093751.1"/>
    </source>
</evidence>
<feature type="region of interest" description="Disordered" evidence="1">
    <location>
        <begin position="63"/>
        <end position="103"/>
    </location>
</feature>
<dbReference type="PRINTS" id="PR00625">
    <property type="entry name" value="JDOMAIN"/>
</dbReference>
<evidence type="ECO:0000313" key="4">
    <source>
        <dbReference type="Proteomes" id="UP001049176"/>
    </source>
</evidence>
<dbReference type="OrthoDB" id="442087at2759"/>
<dbReference type="Proteomes" id="UP001049176">
    <property type="component" value="Chromosome 4"/>
</dbReference>
<dbReference type="AlphaFoldDB" id="A0A9P7UUW2"/>
<keyword evidence="4" id="KW-1185">Reference proteome</keyword>
<dbReference type="GO" id="GO:0051087">
    <property type="term" value="F:protein-folding chaperone binding"/>
    <property type="evidence" value="ECO:0007669"/>
    <property type="project" value="TreeGrafter"/>
</dbReference>
<dbReference type="InterPro" id="IPR036869">
    <property type="entry name" value="J_dom_sf"/>
</dbReference>
<dbReference type="PROSITE" id="PS00636">
    <property type="entry name" value="DNAJ_1"/>
    <property type="match status" value="1"/>
</dbReference>
<dbReference type="GO" id="GO:0044183">
    <property type="term" value="F:protein folding chaperone"/>
    <property type="evidence" value="ECO:0007669"/>
    <property type="project" value="TreeGrafter"/>
</dbReference>
<dbReference type="KEGG" id="more:E1B28_007402"/>
<feature type="region of interest" description="Disordered" evidence="1">
    <location>
        <begin position="335"/>
        <end position="354"/>
    </location>
</feature>
<evidence type="ECO:0000259" key="2">
    <source>
        <dbReference type="PROSITE" id="PS50076"/>
    </source>
</evidence>
<feature type="compositionally biased region" description="Basic residues" evidence="1">
    <location>
        <begin position="87"/>
        <end position="102"/>
    </location>
</feature>
<dbReference type="RefSeq" id="XP_043010221.1">
    <property type="nucleotide sequence ID" value="XM_043152135.1"/>
</dbReference>
<dbReference type="Pfam" id="PF00226">
    <property type="entry name" value="DnaJ"/>
    <property type="match status" value="1"/>
</dbReference>
<proteinExistence type="predicted"/>
<evidence type="ECO:0000256" key="1">
    <source>
        <dbReference type="SAM" id="MobiDB-lite"/>
    </source>
</evidence>
<dbReference type="PANTHER" id="PTHR43948">
    <property type="entry name" value="DNAJ HOMOLOG SUBFAMILY B"/>
    <property type="match status" value="1"/>
</dbReference>
<dbReference type="EMBL" id="CM032184">
    <property type="protein sequence ID" value="KAG7093751.1"/>
    <property type="molecule type" value="Genomic_DNA"/>
</dbReference>
<feature type="domain" description="J" evidence="2">
    <location>
        <begin position="4"/>
        <end position="74"/>
    </location>
</feature>
<organism evidence="3 4">
    <name type="scientific">Marasmius oreades</name>
    <name type="common">fairy-ring Marasmius</name>
    <dbReference type="NCBI Taxonomy" id="181124"/>
    <lineage>
        <taxon>Eukaryota</taxon>
        <taxon>Fungi</taxon>
        <taxon>Dikarya</taxon>
        <taxon>Basidiomycota</taxon>
        <taxon>Agaricomycotina</taxon>
        <taxon>Agaricomycetes</taxon>
        <taxon>Agaricomycetidae</taxon>
        <taxon>Agaricales</taxon>
        <taxon>Marasmiineae</taxon>
        <taxon>Marasmiaceae</taxon>
        <taxon>Marasmius</taxon>
    </lineage>
</organism>
<gene>
    <name evidence="3" type="ORF">E1B28_007402</name>
</gene>
<dbReference type="SUPFAM" id="SSF46565">
    <property type="entry name" value="Chaperone J-domain"/>
    <property type="match status" value="1"/>
</dbReference>
<dbReference type="CDD" id="cd06257">
    <property type="entry name" value="DnaJ"/>
    <property type="match status" value="1"/>
</dbReference>
<dbReference type="GeneID" id="66076478"/>
<sequence length="354" mass="41424">MASDLYETLGVSKHATPEEIRKAYKKRALETHPDRHPNVTLSEKEALENSFRQVSNAYEVLNDPKTKREYDRHGVWPPPSPEEERRRDHHHRTRTSSYHHHHDPFVNDPFFNDPFLNRPFHRFNFTDPFDLFERMFSDTMYGGSSYARPSHRHERRSPWDEDPLPQARRMHSDMFNLMSSMHRNMLSGFSDFPGNVDAQSTSGNGNTRYTRQVYMSSSLNGATHAVKKSRDWNGNEIVTRTYPDGRKVVTINGVEQREPGYLPSSAPNQLREPRVPTAHQGYSGHSLQPPPPYPGHPNHRAEHREHRHRSRTLTHDTRTPVIPPTEMYEPYQHQCPEGRGYHDSKNHKKRWGLF</sequence>
<accession>A0A9P7UUW2</accession>
<feature type="region of interest" description="Disordered" evidence="1">
    <location>
        <begin position="145"/>
        <end position="165"/>
    </location>
</feature>
<feature type="compositionally biased region" description="Basic and acidic residues" evidence="1">
    <location>
        <begin position="63"/>
        <end position="74"/>
    </location>
</feature>
<protein>
    <recommendedName>
        <fullName evidence="2">J domain-containing protein</fullName>
    </recommendedName>
</protein>
<feature type="region of interest" description="Disordered" evidence="1">
    <location>
        <begin position="275"/>
        <end position="325"/>
    </location>
</feature>
<dbReference type="PANTHER" id="PTHR43948:SF10">
    <property type="entry name" value="MRJ, ISOFORM E"/>
    <property type="match status" value="1"/>
</dbReference>
<dbReference type="InterPro" id="IPR001623">
    <property type="entry name" value="DnaJ_domain"/>
</dbReference>
<dbReference type="Gene3D" id="1.10.287.110">
    <property type="entry name" value="DnaJ domain"/>
    <property type="match status" value="1"/>
</dbReference>
<feature type="compositionally biased region" description="Basic residues" evidence="1">
    <location>
        <begin position="345"/>
        <end position="354"/>
    </location>
</feature>
<comment type="caution">
    <text evidence="3">The sequence shown here is derived from an EMBL/GenBank/DDBJ whole genome shotgun (WGS) entry which is preliminary data.</text>
</comment>
<dbReference type="GO" id="GO:0051082">
    <property type="term" value="F:unfolded protein binding"/>
    <property type="evidence" value="ECO:0007669"/>
    <property type="project" value="TreeGrafter"/>
</dbReference>
<reference evidence="3" key="1">
    <citation type="journal article" date="2021" name="Genome Biol. Evol.">
        <title>The assembled and annotated genome of the fairy-ring fungus Marasmius oreades.</title>
        <authorList>
            <person name="Hiltunen M."/>
            <person name="Ament-Velasquez S.L."/>
            <person name="Johannesson H."/>
        </authorList>
    </citation>
    <scope>NUCLEOTIDE SEQUENCE</scope>
    <source>
        <strain evidence="3">03SP1</strain>
    </source>
</reference>
<dbReference type="GO" id="GO:0005737">
    <property type="term" value="C:cytoplasm"/>
    <property type="evidence" value="ECO:0007669"/>
    <property type="project" value="TreeGrafter"/>
</dbReference>
<dbReference type="PROSITE" id="PS50076">
    <property type="entry name" value="DNAJ_2"/>
    <property type="match status" value="1"/>
</dbReference>
<name>A0A9P7UUW2_9AGAR</name>
<dbReference type="InterPro" id="IPR018253">
    <property type="entry name" value="DnaJ_domain_CS"/>
</dbReference>